<dbReference type="PROSITE" id="PS00478">
    <property type="entry name" value="LIM_DOMAIN_1"/>
    <property type="match status" value="1"/>
</dbReference>
<proteinExistence type="evidence at transcript level"/>
<dbReference type="Pfam" id="PF00412">
    <property type="entry name" value="LIM"/>
    <property type="match status" value="1"/>
</dbReference>
<dbReference type="EMBL" id="AY915414">
    <property type="protein sequence ID" value="AAX30635.2"/>
    <property type="molecule type" value="mRNA"/>
</dbReference>
<sequence>DLSDNMPFTPAKVEKCVRCDKSVYAAERMEAGGNVWHKRCFCCSKCDMLLNLNNYNQSDRILYCKKHYQEEVLAKNTQTPI</sequence>
<reference evidence="7" key="2">
    <citation type="journal article" date="2006" name="PLoS Pathog.">
        <title>New perspectives on host-parasite interplay by comparative transcriptomic and proteomic analyses of Schistosoma japonicum.</title>
        <authorList>
            <person name="Liu F."/>
            <person name="Lu J."/>
            <person name="Hu W."/>
            <person name="Wang S.Y."/>
            <person name="Cui S.J."/>
            <person name="Chi M."/>
            <person name="Yan Q."/>
            <person name="Wang X.R."/>
            <person name="Song H.D."/>
            <person name="Xu X.N."/>
            <person name="Wang J.J."/>
            <person name="Zhang X.L."/>
            <person name="Zhang X."/>
            <person name="Wang Z.Q."/>
            <person name="Xue C.L."/>
            <person name="Brindley P.J."/>
            <person name="McManus D.P."/>
            <person name="Yang P.Y."/>
            <person name="Feng Z."/>
            <person name="Chen Z."/>
            <person name="Han Z.G."/>
        </authorList>
    </citation>
    <scope>NUCLEOTIDE SEQUENCE</scope>
</reference>
<feature type="domain" description="LIM zinc-binding" evidence="6">
    <location>
        <begin position="14"/>
        <end position="74"/>
    </location>
</feature>
<evidence type="ECO:0000256" key="5">
    <source>
        <dbReference type="PROSITE-ProRule" id="PRU00125"/>
    </source>
</evidence>
<dbReference type="SMART" id="SM00132">
    <property type="entry name" value="LIM"/>
    <property type="match status" value="1"/>
</dbReference>
<protein>
    <submittedName>
        <fullName evidence="7">SJCHGC06220 protein</fullName>
    </submittedName>
</protein>
<feature type="non-terminal residue" evidence="7">
    <location>
        <position position="1"/>
    </location>
</feature>
<reference evidence="7" key="1">
    <citation type="submission" date="2005-01" db="EMBL/GenBank/DDBJ databases">
        <authorList>
            <person name="Han Z."/>
        </authorList>
    </citation>
    <scope>NUCLEOTIDE SEQUENCE</scope>
</reference>
<dbReference type="InterPro" id="IPR001781">
    <property type="entry name" value="Znf_LIM"/>
</dbReference>
<evidence type="ECO:0000259" key="6">
    <source>
        <dbReference type="PROSITE" id="PS50023"/>
    </source>
</evidence>
<name>Q5BS50_SCHJA</name>
<dbReference type="FunFam" id="2.10.110.10:FF:000001">
    <property type="entry name" value="Cysteine and glycine-rich protein 1"/>
    <property type="match status" value="1"/>
</dbReference>
<evidence type="ECO:0000256" key="3">
    <source>
        <dbReference type="ARBA" id="ARBA00022833"/>
    </source>
</evidence>
<keyword evidence="4 5" id="KW-0440">LIM domain</keyword>
<evidence type="ECO:0000256" key="1">
    <source>
        <dbReference type="ARBA" id="ARBA00022723"/>
    </source>
</evidence>
<evidence type="ECO:0000256" key="2">
    <source>
        <dbReference type="ARBA" id="ARBA00022737"/>
    </source>
</evidence>
<dbReference type="SUPFAM" id="SSF57716">
    <property type="entry name" value="Glucocorticoid receptor-like (DNA-binding domain)"/>
    <property type="match status" value="2"/>
</dbReference>
<evidence type="ECO:0000313" key="7">
    <source>
        <dbReference type="EMBL" id="AAX30635.2"/>
    </source>
</evidence>
<keyword evidence="3 5" id="KW-0862">Zinc</keyword>
<keyword evidence="1 5" id="KW-0479">Metal-binding</keyword>
<dbReference type="PROSITE" id="PS50023">
    <property type="entry name" value="LIM_DOMAIN_2"/>
    <property type="match status" value="1"/>
</dbReference>
<keyword evidence="2" id="KW-0677">Repeat</keyword>
<accession>Q5BS50</accession>
<organism evidence="7">
    <name type="scientific">Schistosoma japonicum</name>
    <name type="common">Blood fluke</name>
    <dbReference type="NCBI Taxonomy" id="6182"/>
    <lineage>
        <taxon>Eukaryota</taxon>
        <taxon>Metazoa</taxon>
        <taxon>Spiralia</taxon>
        <taxon>Lophotrochozoa</taxon>
        <taxon>Platyhelminthes</taxon>
        <taxon>Trematoda</taxon>
        <taxon>Digenea</taxon>
        <taxon>Strigeidida</taxon>
        <taxon>Schistosomatoidea</taxon>
        <taxon>Schistosomatidae</taxon>
        <taxon>Schistosoma</taxon>
    </lineage>
</organism>
<dbReference type="AlphaFoldDB" id="Q5BS50"/>
<evidence type="ECO:0000256" key="4">
    <source>
        <dbReference type="ARBA" id="ARBA00023038"/>
    </source>
</evidence>
<dbReference type="Gene3D" id="2.10.110.10">
    <property type="entry name" value="Cysteine Rich Protein"/>
    <property type="match status" value="1"/>
</dbReference>
<dbReference type="PANTHER" id="PTHR24206">
    <property type="entry name" value="OS06G0237300 PROTEIN"/>
    <property type="match status" value="1"/>
</dbReference>
<dbReference type="GO" id="GO:0046872">
    <property type="term" value="F:metal ion binding"/>
    <property type="evidence" value="ECO:0007669"/>
    <property type="project" value="UniProtKB-KW"/>
</dbReference>